<evidence type="ECO:0000313" key="1">
    <source>
        <dbReference type="EMBL" id="AKG46858.1"/>
    </source>
</evidence>
<reference evidence="1" key="1">
    <citation type="submission" date="2019-08" db="EMBL/GenBank/DDBJ databases">
        <title>Complete genome sequence of a mangrove-derived Streptomyces xiamenensis.</title>
        <authorList>
            <person name="Xu J."/>
        </authorList>
    </citation>
    <scope>NUCLEOTIDE SEQUENCE</scope>
    <source>
        <strain evidence="1">318</strain>
    </source>
</reference>
<organism evidence="1 2">
    <name type="scientific">Streptomyces xiamenensis</name>
    <dbReference type="NCBI Taxonomy" id="408015"/>
    <lineage>
        <taxon>Bacteria</taxon>
        <taxon>Bacillati</taxon>
        <taxon>Actinomycetota</taxon>
        <taxon>Actinomycetes</taxon>
        <taxon>Kitasatosporales</taxon>
        <taxon>Streptomycetaceae</taxon>
        <taxon>Streptomyces</taxon>
    </lineage>
</organism>
<proteinExistence type="predicted"/>
<sequence length="62" mass="7490">MVVYRAPGRKAPLEVRLVSWRDHYVGLWVYDTQGRRTYDLDMQLLEGPSRLLRRSHRGRLRH</sequence>
<dbReference type="AlphaFoldDB" id="A0A0F7G0S0"/>
<dbReference type="EMBL" id="CP009922">
    <property type="protein sequence ID" value="AKG46858.1"/>
    <property type="molecule type" value="Genomic_DNA"/>
</dbReference>
<keyword evidence="2" id="KW-1185">Reference proteome</keyword>
<dbReference type="Proteomes" id="UP000034034">
    <property type="component" value="Chromosome"/>
</dbReference>
<dbReference type="PATRIC" id="fig|408015.6.peg.5544"/>
<evidence type="ECO:0000313" key="2">
    <source>
        <dbReference type="Proteomes" id="UP000034034"/>
    </source>
</evidence>
<dbReference type="HOGENOM" id="CLU_2902561_0_0_11"/>
<accession>A0A0F7G0S0</accession>
<dbReference type="KEGG" id="sxi:SXIM_54740"/>
<protein>
    <submittedName>
        <fullName evidence="1">Uncharacterized protein</fullName>
    </submittedName>
</protein>
<gene>
    <name evidence="1" type="ORF">SXIM_54740</name>
</gene>
<name>A0A0F7G0S0_9ACTN</name>